<reference evidence="2" key="1">
    <citation type="submission" date="2024-06" db="EMBL/GenBank/DDBJ databases">
        <authorList>
            <person name="Liu X."/>
            <person name="Lenzi L."/>
            <person name="Haldenby T S."/>
            <person name="Uol C."/>
        </authorList>
    </citation>
    <scope>NUCLEOTIDE SEQUENCE</scope>
</reference>
<sequence>MGMKAMRIALGKITERLVDSVRNQQKSNVHVILAIQQIYLENVILILSLVSLLISIILQVGRTFLEVRVYTRNQTSTSCSYVVQEYYRRPMEVNQGLATAHWIYEEFIGAPGLENATHWTRFMARSWLDYIAVWPLDLICCCVTVGLDIFRRVLRSWYFRRDGPTMFGMMLIMLTTSVIRTVEIRMHFNVSFFMNGLAQNLNYYLQRENSACMQRVTCVEPPGSHFLICVTGLFITLLQITFVMDYLDPT</sequence>
<name>A0AAV2THP0_CALDB</name>
<dbReference type="AlphaFoldDB" id="A0AAV2THP0"/>
<comment type="caution">
    <text evidence="2">The sequence shown here is derived from an EMBL/GenBank/DDBJ whole genome shotgun (WGS) entry which is preliminary data.</text>
</comment>
<dbReference type="EMBL" id="CAXLJL010000279">
    <property type="protein sequence ID" value="CAL5135960.1"/>
    <property type="molecule type" value="Genomic_DNA"/>
</dbReference>
<evidence type="ECO:0000313" key="3">
    <source>
        <dbReference type="Proteomes" id="UP001497525"/>
    </source>
</evidence>
<keyword evidence="1" id="KW-0472">Membrane</keyword>
<organism evidence="2 3">
    <name type="scientific">Calicophoron daubneyi</name>
    <name type="common">Rumen fluke</name>
    <name type="synonym">Paramphistomum daubneyi</name>
    <dbReference type="NCBI Taxonomy" id="300641"/>
    <lineage>
        <taxon>Eukaryota</taxon>
        <taxon>Metazoa</taxon>
        <taxon>Spiralia</taxon>
        <taxon>Lophotrochozoa</taxon>
        <taxon>Platyhelminthes</taxon>
        <taxon>Trematoda</taxon>
        <taxon>Digenea</taxon>
        <taxon>Plagiorchiida</taxon>
        <taxon>Pronocephalata</taxon>
        <taxon>Paramphistomoidea</taxon>
        <taxon>Paramphistomidae</taxon>
        <taxon>Calicophoron</taxon>
    </lineage>
</organism>
<keyword evidence="1" id="KW-0812">Transmembrane</keyword>
<feature type="transmembrane region" description="Helical" evidence="1">
    <location>
        <begin position="43"/>
        <end position="61"/>
    </location>
</feature>
<proteinExistence type="predicted"/>
<gene>
    <name evidence="2" type="ORF">CDAUBV1_LOCUS10066</name>
</gene>
<dbReference type="Proteomes" id="UP001497525">
    <property type="component" value="Unassembled WGS sequence"/>
</dbReference>
<evidence type="ECO:0000313" key="2">
    <source>
        <dbReference type="EMBL" id="CAL5135960.1"/>
    </source>
</evidence>
<feature type="transmembrane region" description="Helical" evidence="1">
    <location>
        <begin position="162"/>
        <end position="180"/>
    </location>
</feature>
<accession>A0AAV2THP0</accession>
<keyword evidence="1" id="KW-1133">Transmembrane helix</keyword>
<evidence type="ECO:0000256" key="1">
    <source>
        <dbReference type="SAM" id="Phobius"/>
    </source>
</evidence>
<feature type="transmembrane region" description="Helical" evidence="1">
    <location>
        <begin position="226"/>
        <end position="247"/>
    </location>
</feature>
<feature type="transmembrane region" description="Helical" evidence="1">
    <location>
        <begin position="131"/>
        <end position="150"/>
    </location>
</feature>
<protein>
    <submittedName>
        <fullName evidence="2">Uncharacterized protein</fullName>
    </submittedName>
</protein>